<dbReference type="OrthoDB" id="344165at2759"/>
<evidence type="ECO:0000256" key="4">
    <source>
        <dbReference type="ARBA" id="ARBA00022927"/>
    </source>
</evidence>
<dbReference type="InterPro" id="IPR035427">
    <property type="entry name" value="Tim10-like_dom_sf"/>
</dbReference>
<reference evidence="11 12" key="1">
    <citation type="journal article" date="2018" name="Nat. Ecol. Evol.">
        <title>Pezizomycetes genomes reveal the molecular basis of ectomycorrhizal truffle lifestyle.</title>
        <authorList>
            <person name="Murat C."/>
            <person name="Payen T."/>
            <person name="Noel B."/>
            <person name="Kuo A."/>
            <person name="Morin E."/>
            <person name="Chen J."/>
            <person name="Kohler A."/>
            <person name="Krizsan K."/>
            <person name="Balestrini R."/>
            <person name="Da Silva C."/>
            <person name="Montanini B."/>
            <person name="Hainaut M."/>
            <person name="Levati E."/>
            <person name="Barry K.W."/>
            <person name="Belfiori B."/>
            <person name="Cichocki N."/>
            <person name="Clum A."/>
            <person name="Dockter R.B."/>
            <person name="Fauchery L."/>
            <person name="Guy J."/>
            <person name="Iotti M."/>
            <person name="Le Tacon F."/>
            <person name="Lindquist E.A."/>
            <person name="Lipzen A."/>
            <person name="Malagnac F."/>
            <person name="Mello A."/>
            <person name="Molinier V."/>
            <person name="Miyauchi S."/>
            <person name="Poulain J."/>
            <person name="Riccioni C."/>
            <person name="Rubini A."/>
            <person name="Sitrit Y."/>
            <person name="Splivallo R."/>
            <person name="Traeger S."/>
            <person name="Wang M."/>
            <person name="Zifcakova L."/>
            <person name="Wipf D."/>
            <person name="Zambonelli A."/>
            <person name="Paolocci F."/>
            <person name="Nowrousian M."/>
            <person name="Ottonello S."/>
            <person name="Baldrian P."/>
            <person name="Spatafora J.W."/>
            <person name="Henrissat B."/>
            <person name="Nagy L.G."/>
            <person name="Aury J.M."/>
            <person name="Wincker P."/>
            <person name="Grigoriev I.V."/>
            <person name="Bonfante P."/>
            <person name="Martin F.M."/>
        </authorList>
    </citation>
    <scope>NUCLEOTIDE SEQUENCE [LARGE SCALE GENOMIC DNA]</scope>
    <source>
        <strain evidence="11 12">CCBAS932</strain>
    </source>
</reference>
<feature type="domain" description="Tim10-like" evidence="10">
    <location>
        <begin position="22"/>
        <end position="84"/>
    </location>
</feature>
<gene>
    <name evidence="11" type="ORF">P167DRAFT_540588</name>
</gene>
<evidence type="ECO:0000256" key="3">
    <source>
        <dbReference type="ARBA" id="ARBA00022792"/>
    </source>
</evidence>
<evidence type="ECO:0000256" key="5">
    <source>
        <dbReference type="ARBA" id="ARBA00023010"/>
    </source>
</evidence>
<dbReference type="EMBL" id="ML119223">
    <property type="protein sequence ID" value="RPB06766.1"/>
    <property type="molecule type" value="Genomic_DNA"/>
</dbReference>
<evidence type="ECO:0000313" key="12">
    <source>
        <dbReference type="Proteomes" id="UP000277580"/>
    </source>
</evidence>
<comment type="function">
    <text evidence="8">Mitochondrial intermembrane chaperone that participates in the import and insertion of some multi-pass transmembrane proteins into the mitochondrial inner membrane. Also required for the transfer of beta-barrel precursors from the TOM complex to the sorting and assembly machinery (SAM complex) of the outer membrane. Acts as a chaperone-like protein that protects the hydrophobic precursors from aggregation and guide them through the mitochondrial intermembrane space.</text>
</comment>
<dbReference type="GO" id="GO:0015031">
    <property type="term" value="P:protein transport"/>
    <property type="evidence" value="ECO:0007669"/>
    <property type="project" value="UniProtKB-KW"/>
</dbReference>
<keyword evidence="4 8" id="KW-0653">Protein transport</keyword>
<dbReference type="Gene3D" id="1.10.287.810">
    <property type="entry name" value="Mitochondrial import inner membrane translocase subunit tim13 like domains"/>
    <property type="match status" value="1"/>
</dbReference>
<keyword evidence="7 8" id="KW-0143">Chaperone</keyword>
<dbReference type="InParanoid" id="A0A3N4K8B7"/>
<keyword evidence="3 8" id="KW-0472">Membrane</keyword>
<evidence type="ECO:0000256" key="8">
    <source>
        <dbReference type="RuleBase" id="RU367043"/>
    </source>
</evidence>
<evidence type="ECO:0000313" key="11">
    <source>
        <dbReference type="EMBL" id="RPB06766.1"/>
    </source>
</evidence>
<dbReference type="FunCoup" id="A0A3N4K8B7">
    <property type="interactions" value="518"/>
</dbReference>
<dbReference type="SUPFAM" id="SSF144122">
    <property type="entry name" value="Tim10-like"/>
    <property type="match status" value="1"/>
</dbReference>
<protein>
    <recommendedName>
        <fullName evidence="8">Mitochondrial import inner membrane translocase subunit</fullName>
    </recommendedName>
</protein>
<dbReference type="Proteomes" id="UP000277580">
    <property type="component" value="Unassembled WGS sequence"/>
</dbReference>
<evidence type="ECO:0000256" key="7">
    <source>
        <dbReference type="ARBA" id="ARBA00023186"/>
    </source>
</evidence>
<comment type="domain">
    <text evidence="8">The twin CX3C motif contains 4 conserved Cys residues that form 2 disulfide bonds in the mitochondrial intermembrane space.</text>
</comment>
<feature type="region of interest" description="Disordered" evidence="9">
    <location>
        <begin position="1"/>
        <end position="20"/>
    </location>
</feature>
<dbReference type="STRING" id="1392247.A0A3N4K8B7"/>
<keyword evidence="8" id="KW-0813">Transport</keyword>
<dbReference type="GO" id="GO:0005743">
    <property type="term" value="C:mitochondrial inner membrane"/>
    <property type="evidence" value="ECO:0007669"/>
    <property type="project" value="UniProtKB-SubCell"/>
</dbReference>
<keyword evidence="3 8" id="KW-0999">Mitochondrion inner membrane</keyword>
<name>A0A3N4K8B7_9PEZI</name>
<dbReference type="Pfam" id="PF02953">
    <property type="entry name" value="zf-Tim10_DDP"/>
    <property type="match status" value="1"/>
</dbReference>
<evidence type="ECO:0000256" key="2">
    <source>
        <dbReference type="ARBA" id="ARBA00006720"/>
    </source>
</evidence>
<evidence type="ECO:0000256" key="1">
    <source>
        <dbReference type="ARBA" id="ARBA00004137"/>
    </source>
</evidence>
<comment type="subunit">
    <text evidence="8">Heterohexamer.</text>
</comment>
<proteinExistence type="inferred from homology"/>
<evidence type="ECO:0000259" key="10">
    <source>
        <dbReference type="Pfam" id="PF02953"/>
    </source>
</evidence>
<comment type="subcellular location">
    <subcellularLocation>
        <location evidence="1 8">Mitochondrion inner membrane</location>
        <topology evidence="1 8">Peripheral membrane protein</topology>
        <orientation evidence="1 8">Intermembrane side</orientation>
    </subcellularLocation>
</comment>
<keyword evidence="6 8" id="KW-1015">Disulfide bond</keyword>
<accession>A0A3N4K8B7</accession>
<sequence>MDSQAASSMSDFSDKDRKELQQFIENEQQKSKFQTNVHNLTDMCWSKCMTSKITGTAIDKGENSCLENCVNRFIDSQKTIVKQLDHMGGRA</sequence>
<evidence type="ECO:0000256" key="9">
    <source>
        <dbReference type="SAM" id="MobiDB-lite"/>
    </source>
</evidence>
<organism evidence="11 12">
    <name type="scientific">Morchella conica CCBAS932</name>
    <dbReference type="NCBI Taxonomy" id="1392247"/>
    <lineage>
        <taxon>Eukaryota</taxon>
        <taxon>Fungi</taxon>
        <taxon>Dikarya</taxon>
        <taxon>Ascomycota</taxon>
        <taxon>Pezizomycotina</taxon>
        <taxon>Pezizomycetes</taxon>
        <taxon>Pezizales</taxon>
        <taxon>Morchellaceae</taxon>
        <taxon>Morchella</taxon>
    </lineage>
</organism>
<dbReference type="AlphaFoldDB" id="A0A3N4K8B7"/>
<comment type="similarity">
    <text evidence="2 8">Belongs to the small Tim family.</text>
</comment>
<keyword evidence="5 8" id="KW-0811">Translocation</keyword>
<feature type="compositionally biased region" description="Polar residues" evidence="9">
    <location>
        <begin position="1"/>
        <end position="11"/>
    </location>
</feature>
<keyword evidence="8" id="KW-0496">Mitochondrion</keyword>
<dbReference type="InterPro" id="IPR004217">
    <property type="entry name" value="Tim10-like"/>
</dbReference>
<evidence type="ECO:0000256" key="6">
    <source>
        <dbReference type="ARBA" id="ARBA00023157"/>
    </source>
</evidence>
<keyword evidence="12" id="KW-1185">Reference proteome</keyword>